<protein>
    <recommendedName>
        <fullName evidence="1">Stage 0 sporulation protein A homolog</fullName>
    </recommendedName>
</protein>
<dbReference type="CDD" id="cd06170">
    <property type="entry name" value="LuxR_C_like"/>
    <property type="match status" value="1"/>
</dbReference>
<accession>A0ABS2NRW8</accession>
<dbReference type="SUPFAM" id="SSF52172">
    <property type="entry name" value="CheY-like"/>
    <property type="match status" value="1"/>
</dbReference>
<keyword evidence="3" id="KW-0805">Transcription regulation</keyword>
<dbReference type="SMART" id="SM00448">
    <property type="entry name" value="REC"/>
    <property type="match status" value="1"/>
</dbReference>
<evidence type="ECO:0000259" key="8">
    <source>
        <dbReference type="PROSITE" id="PS50043"/>
    </source>
</evidence>
<keyword evidence="4 10" id="KW-0238">DNA-binding</keyword>
<evidence type="ECO:0000256" key="1">
    <source>
        <dbReference type="ARBA" id="ARBA00018672"/>
    </source>
</evidence>
<dbReference type="EMBL" id="JAFBEE010000016">
    <property type="protein sequence ID" value="MBM7615697.1"/>
    <property type="molecule type" value="Genomic_DNA"/>
</dbReference>
<dbReference type="Gene3D" id="3.40.50.2300">
    <property type="match status" value="1"/>
</dbReference>
<dbReference type="PRINTS" id="PR00038">
    <property type="entry name" value="HTHLUXR"/>
</dbReference>
<dbReference type="InterPro" id="IPR001789">
    <property type="entry name" value="Sig_transdc_resp-reg_receiver"/>
</dbReference>
<reference evidence="10 11" key="1">
    <citation type="submission" date="2021-01" db="EMBL/GenBank/DDBJ databases">
        <title>Genomic Encyclopedia of Type Strains, Phase IV (KMG-IV): sequencing the most valuable type-strain genomes for metagenomic binning, comparative biology and taxonomic classification.</title>
        <authorList>
            <person name="Goeker M."/>
        </authorList>
    </citation>
    <scope>NUCLEOTIDE SEQUENCE [LARGE SCALE GENOMIC DNA]</scope>
    <source>
        <strain evidence="10 11">DSM 25890</strain>
    </source>
</reference>
<evidence type="ECO:0000259" key="9">
    <source>
        <dbReference type="PROSITE" id="PS50110"/>
    </source>
</evidence>
<evidence type="ECO:0000313" key="10">
    <source>
        <dbReference type="EMBL" id="MBM7615697.1"/>
    </source>
</evidence>
<name>A0ABS2NRW8_9FIRM</name>
<dbReference type="InterPro" id="IPR000792">
    <property type="entry name" value="Tscrpt_reg_LuxR_C"/>
</dbReference>
<feature type="domain" description="Response regulatory" evidence="9">
    <location>
        <begin position="3"/>
        <end position="119"/>
    </location>
</feature>
<dbReference type="PROSITE" id="PS50043">
    <property type="entry name" value="HTH_LUXR_2"/>
    <property type="match status" value="1"/>
</dbReference>
<dbReference type="Pfam" id="PF00072">
    <property type="entry name" value="Response_reg"/>
    <property type="match status" value="1"/>
</dbReference>
<organism evidence="10 11">
    <name type="scientific">Alkaliphilus hydrothermalis</name>
    <dbReference type="NCBI Taxonomy" id="1482730"/>
    <lineage>
        <taxon>Bacteria</taxon>
        <taxon>Bacillati</taxon>
        <taxon>Bacillota</taxon>
        <taxon>Clostridia</taxon>
        <taxon>Peptostreptococcales</taxon>
        <taxon>Natronincolaceae</taxon>
        <taxon>Alkaliphilus</taxon>
    </lineage>
</organism>
<dbReference type="SMART" id="SM00421">
    <property type="entry name" value="HTH_LUXR"/>
    <property type="match status" value="1"/>
</dbReference>
<dbReference type="SUPFAM" id="SSF46894">
    <property type="entry name" value="C-terminal effector domain of the bipartite response regulators"/>
    <property type="match status" value="1"/>
</dbReference>
<keyword evidence="2 7" id="KW-0597">Phosphoprotein</keyword>
<gene>
    <name evidence="10" type="ORF">JOC73_002271</name>
</gene>
<evidence type="ECO:0000256" key="6">
    <source>
        <dbReference type="ARBA" id="ARBA00024867"/>
    </source>
</evidence>
<evidence type="ECO:0000256" key="7">
    <source>
        <dbReference type="PROSITE-ProRule" id="PRU00169"/>
    </source>
</evidence>
<dbReference type="GO" id="GO:0003677">
    <property type="term" value="F:DNA binding"/>
    <property type="evidence" value="ECO:0007669"/>
    <property type="project" value="UniProtKB-KW"/>
</dbReference>
<dbReference type="Proteomes" id="UP001314796">
    <property type="component" value="Unassembled WGS sequence"/>
</dbReference>
<evidence type="ECO:0000256" key="3">
    <source>
        <dbReference type="ARBA" id="ARBA00023015"/>
    </source>
</evidence>
<evidence type="ECO:0000256" key="2">
    <source>
        <dbReference type="ARBA" id="ARBA00022553"/>
    </source>
</evidence>
<dbReference type="InterPro" id="IPR011006">
    <property type="entry name" value="CheY-like_superfamily"/>
</dbReference>
<keyword evidence="11" id="KW-1185">Reference proteome</keyword>
<dbReference type="InterPro" id="IPR058245">
    <property type="entry name" value="NreC/VraR/RcsB-like_REC"/>
</dbReference>
<keyword evidence="5" id="KW-0804">Transcription</keyword>
<evidence type="ECO:0000256" key="4">
    <source>
        <dbReference type="ARBA" id="ARBA00023125"/>
    </source>
</evidence>
<dbReference type="InterPro" id="IPR016032">
    <property type="entry name" value="Sig_transdc_resp-reg_C-effctor"/>
</dbReference>
<dbReference type="Pfam" id="PF00196">
    <property type="entry name" value="GerE"/>
    <property type="match status" value="1"/>
</dbReference>
<dbReference type="PANTHER" id="PTHR43214">
    <property type="entry name" value="TWO-COMPONENT RESPONSE REGULATOR"/>
    <property type="match status" value="1"/>
</dbReference>
<sequence>MINILIVDDDQIIRESMKIILSMDQEIKVVGTCCHGDEAYDFCRENPVDVILMDIRMPICDGVLGTKKIKETFKDIKIIILTTFDDDRYIVAALQNGASGYLLKNISPDKVIEAIKIVHGGNMLIHPEVAPKVTGLLIKTPEVDYSKYYINEGEVQIIKHIAEGYSNKDIAEKVFLSEGTVKNKVTDILSKLNLRDRTQIAIFHLKGGKMD</sequence>
<evidence type="ECO:0000313" key="11">
    <source>
        <dbReference type="Proteomes" id="UP001314796"/>
    </source>
</evidence>
<feature type="modified residue" description="4-aspartylphosphate" evidence="7">
    <location>
        <position position="54"/>
    </location>
</feature>
<dbReference type="CDD" id="cd17535">
    <property type="entry name" value="REC_NarL-like"/>
    <property type="match status" value="1"/>
</dbReference>
<dbReference type="InterPro" id="IPR039420">
    <property type="entry name" value="WalR-like"/>
</dbReference>
<comment type="function">
    <text evidence="6">May play the central regulatory role in sporulation. It may be an element of the effector pathway responsible for the activation of sporulation genes in response to nutritional stress. Spo0A may act in concert with spo0H (a sigma factor) to control the expression of some genes that are critical to the sporulation process.</text>
</comment>
<proteinExistence type="predicted"/>
<comment type="caution">
    <text evidence="10">The sequence shown here is derived from an EMBL/GenBank/DDBJ whole genome shotgun (WGS) entry which is preliminary data.</text>
</comment>
<feature type="domain" description="HTH luxR-type" evidence="8">
    <location>
        <begin position="143"/>
        <end position="208"/>
    </location>
</feature>
<dbReference type="PROSITE" id="PS50110">
    <property type="entry name" value="RESPONSE_REGULATORY"/>
    <property type="match status" value="1"/>
</dbReference>
<dbReference type="RefSeq" id="WP_204403194.1">
    <property type="nucleotide sequence ID" value="NZ_JAFBEE010000016.1"/>
</dbReference>
<dbReference type="PANTHER" id="PTHR43214:SF40">
    <property type="entry name" value="TRANSCRIPTIONAL REGULATORY PROTEIN LNRK"/>
    <property type="match status" value="1"/>
</dbReference>
<evidence type="ECO:0000256" key="5">
    <source>
        <dbReference type="ARBA" id="ARBA00023163"/>
    </source>
</evidence>